<evidence type="ECO:0000256" key="2">
    <source>
        <dbReference type="ARBA" id="ARBA00022448"/>
    </source>
</evidence>
<evidence type="ECO:0000256" key="7">
    <source>
        <dbReference type="ARBA" id="ARBA00023237"/>
    </source>
</evidence>
<dbReference type="Gene3D" id="2.40.170.20">
    <property type="entry name" value="TonB-dependent receptor, beta-barrel domain"/>
    <property type="match status" value="1"/>
</dbReference>
<keyword evidence="3 8" id="KW-1134">Transmembrane beta strand</keyword>
<evidence type="ECO:0000256" key="3">
    <source>
        <dbReference type="ARBA" id="ARBA00022452"/>
    </source>
</evidence>
<evidence type="ECO:0000256" key="6">
    <source>
        <dbReference type="ARBA" id="ARBA00023136"/>
    </source>
</evidence>
<dbReference type="Pfam" id="PF07715">
    <property type="entry name" value="Plug"/>
    <property type="match status" value="1"/>
</dbReference>
<evidence type="ECO:0000256" key="8">
    <source>
        <dbReference type="PROSITE-ProRule" id="PRU01360"/>
    </source>
</evidence>
<evidence type="ECO:0000259" key="11">
    <source>
        <dbReference type="Pfam" id="PF14905"/>
    </source>
</evidence>
<reference evidence="12" key="1">
    <citation type="submission" date="2022-03" db="EMBL/GenBank/DDBJ databases">
        <title>Description of Abyssus ytuae gen. nov., sp. nov., a novel member of the family Flavobacteriaceae isolated from the sediment of Mariana Trench.</title>
        <authorList>
            <person name="Zhang J."/>
            <person name="Xu X."/>
        </authorList>
    </citation>
    <scope>NUCLEOTIDE SEQUENCE</scope>
    <source>
        <strain evidence="12">MT3330</strain>
    </source>
</reference>
<dbReference type="InterPro" id="IPR039426">
    <property type="entry name" value="TonB-dep_rcpt-like"/>
</dbReference>
<feature type="chain" id="PRO_5039530061" evidence="9">
    <location>
        <begin position="23"/>
        <end position="715"/>
    </location>
</feature>
<evidence type="ECO:0000256" key="9">
    <source>
        <dbReference type="SAM" id="SignalP"/>
    </source>
</evidence>
<dbReference type="RefSeq" id="WP_255841624.1">
    <property type="nucleotide sequence ID" value="NZ_CP094358.1"/>
</dbReference>
<evidence type="ECO:0000313" key="12">
    <source>
        <dbReference type="EMBL" id="UOB16439.1"/>
    </source>
</evidence>
<dbReference type="PANTHER" id="PTHR30069:SF29">
    <property type="entry name" value="HEMOGLOBIN AND HEMOGLOBIN-HAPTOGLOBIN-BINDING PROTEIN 1-RELATED"/>
    <property type="match status" value="1"/>
</dbReference>
<dbReference type="GO" id="GO:0009279">
    <property type="term" value="C:cell outer membrane"/>
    <property type="evidence" value="ECO:0007669"/>
    <property type="project" value="UniProtKB-SubCell"/>
</dbReference>
<feature type="signal peptide" evidence="9">
    <location>
        <begin position="1"/>
        <end position="22"/>
    </location>
</feature>
<comment type="subcellular location">
    <subcellularLocation>
        <location evidence="1 8">Cell outer membrane</location>
        <topology evidence="1 8">Multi-pass membrane protein</topology>
    </subcellularLocation>
</comment>
<dbReference type="EMBL" id="CP094358">
    <property type="protein sequence ID" value="UOB16439.1"/>
    <property type="molecule type" value="Genomic_DNA"/>
</dbReference>
<keyword evidence="2 8" id="KW-0813">Transport</keyword>
<keyword evidence="12" id="KW-0675">Receptor</keyword>
<keyword evidence="5 9" id="KW-0732">Signal</keyword>
<dbReference type="InterPro" id="IPR012910">
    <property type="entry name" value="Plug_dom"/>
</dbReference>
<dbReference type="GO" id="GO:0044718">
    <property type="term" value="P:siderophore transmembrane transport"/>
    <property type="evidence" value="ECO:0007669"/>
    <property type="project" value="TreeGrafter"/>
</dbReference>
<keyword evidence="6 8" id="KW-0472">Membrane</keyword>
<evidence type="ECO:0000313" key="13">
    <source>
        <dbReference type="Proteomes" id="UP000831290"/>
    </source>
</evidence>
<proteinExistence type="inferred from homology"/>
<evidence type="ECO:0000256" key="1">
    <source>
        <dbReference type="ARBA" id="ARBA00004571"/>
    </source>
</evidence>
<keyword evidence="13" id="KW-1185">Reference proteome</keyword>
<organism evidence="12 13">
    <name type="scientific">Abyssalbus ytuae</name>
    <dbReference type="NCBI Taxonomy" id="2926907"/>
    <lineage>
        <taxon>Bacteria</taxon>
        <taxon>Pseudomonadati</taxon>
        <taxon>Bacteroidota</taxon>
        <taxon>Flavobacteriia</taxon>
        <taxon>Flavobacteriales</taxon>
        <taxon>Flavobacteriaceae</taxon>
        <taxon>Abyssalbus</taxon>
    </lineage>
</organism>
<dbReference type="Proteomes" id="UP000831290">
    <property type="component" value="Chromosome"/>
</dbReference>
<feature type="domain" description="Outer membrane protein beta-barrel" evidence="11">
    <location>
        <begin position="471"/>
        <end position="685"/>
    </location>
</feature>
<name>A0A9E6ZJ05_9FLAO</name>
<comment type="similarity">
    <text evidence="8">Belongs to the TonB-dependent receptor family.</text>
</comment>
<dbReference type="GO" id="GO:0015344">
    <property type="term" value="F:siderophore uptake transmembrane transporter activity"/>
    <property type="evidence" value="ECO:0007669"/>
    <property type="project" value="TreeGrafter"/>
</dbReference>
<dbReference type="AlphaFoldDB" id="A0A9E6ZJ05"/>
<dbReference type="InterPro" id="IPR037066">
    <property type="entry name" value="Plug_dom_sf"/>
</dbReference>
<dbReference type="Gene3D" id="2.170.130.10">
    <property type="entry name" value="TonB-dependent receptor, plug domain"/>
    <property type="match status" value="1"/>
</dbReference>
<dbReference type="SUPFAM" id="SSF56935">
    <property type="entry name" value="Porins"/>
    <property type="match status" value="1"/>
</dbReference>
<dbReference type="Pfam" id="PF14905">
    <property type="entry name" value="OMP_b-brl_3"/>
    <property type="match status" value="1"/>
</dbReference>
<dbReference type="InterPro" id="IPR036942">
    <property type="entry name" value="Beta-barrel_TonB_sf"/>
</dbReference>
<feature type="domain" description="TonB-dependent receptor plug" evidence="10">
    <location>
        <begin position="54"/>
        <end position="160"/>
    </location>
</feature>
<dbReference type="KEGG" id="fbm:MQE35_11905"/>
<evidence type="ECO:0000256" key="4">
    <source>
        <dbReference type="ARBA" id="ARBA00022692"/>
    </source>
</evidence>
<evidence type="ECO:0000256" key="5">
    <source>
        <dbReference type="ARBA" id="ARBA00022729"/>
    </source>
</evidence>
<evidence type="ECO:0000259" key="10">
    <source>
        <dbReference type="Pfam" id="PF07715"/>
    </source>
</evidence>
<dbReference type="PANTHER" id="PTHR30069">
    <property type="entry name" value="TONB-DEPENDENT OUTER MEMBRANE RECEPTOR"/>
    <property type="match status" value="1"/>
</dbReference>
<keyword evidence="7 8" id="KW-0998">Cell outer membrane</keyword>
<dbReference type="PROSITE" id="PS52016">
    <property type="entry name" value="TONB_DEPENDENT_REC_3"/>
    <property type="match status" value="1"/>
</dbReference>
<accession>A0A9E6ZJ05</accession>
<dbReference type="InterPro" id="IPR041700">
    <property type="entry name" value="OMP_b-brl_3"/>
</dbReference>
<keyword evidence="4 8" id="KW-0812">Transmembrane</keyword>
<protein>
    <submittedName>
        <fullName evidence="12">TonB-dependent receptor plug domain-containing protein</fullName>
    </submittedName>
</protein>
<sequence>MKKSFSSIKNLVLFLSVTLAYSQQEENVKDTTQTKVNNLEEVVVTGQFSPQSVKKSVFEVSVITEEKINQQAANNLADVLNQALNINIIPNASTGKSGVQMFGLDAQYFKILVDNIPLVNDEGLGSNTDLTQINLDDIQQIEIVEGSMGVQYGADAVSGIINIITKKSSQYKWEITPYTQEETIGDEYGWFDEGRHIQSVKIGHNLSYKLYGNVLFTRNDFTGFSDNRKGKYHTENDGLRGYVWLPKEQFISKALLNFAPNNNFRSFYKFEYFNETIERYDSNVRPNYNPSTQTTDPTASDEIFSSERFYHHLNFFGRFKNKLNYDISFSYQQQKRNVETYNYRIKSDEKFDVEEFEYESRKVLYSKGTFSNFLDKKNFDFQLGYEINSINGYASSVAGTYGGENIDRELGTYDIFTSSEIHFNNKFSLRPGVRLLMSSNFDTQAAIELSGKYVFNNGFETRLILGSSPRMPNYDELYTYFVDANHDFRGNENLKPEQGISAFWHFKKAFSIGKNDDFKLSNKLTAWFLNVDDRIEVTIVNTQPLQQQYNNIDTYRNWGIALTNSAHYKNLNGSVGISFSGTSKKLDSRDFNDDYLYALQLNANVSYYLLKWDMVFSTFFKANGPVQQFVQKVDENDETILVKGKQDPYSWMDASVRKNFLDKKIQLSLGARNLFDVKRVNTTAIEGGAHSGSPSDLLLGYGRSFFIKLLYNLNI</sequence>
<gene>
    <name evidence="12" type="ORF">MQE35_11905</name>
</gene>